<dbReference type="PaxDb" id="3827-XP_004497765.1"/>
<dbReference type="PANTHER" id="PTHR47764">
    <property type="entry name" value="UBIQUITIN-LIKE-SPECIFIC PROTEASE 2B-RELATED"/>
    <property type="match status" value="1"/>
</dbReference>
<dbReference type="RefSeq" id="XP_004517075.1">
    <property type="nucleotide sequence ID" value="XM_004517018.3"/>
</dbReference>
<comment type="similarity">
    <text evidence="1">Belongs to the peptidase C48 family.</text>
</comment>
<dbReference type="KEGG" id="cam:101491349"/>
<evidence type="ECO:0000256" key="5">
    <source>
        <dbReference type="ARBA" id="ARBA00022807"/>
    </source>
</evidence>
<evidence type="ECO:0000256" key="3">
    <source>
        <dbReference type="ARBA" id="ARBA00022786"/>
    </source>
</evidence>
<dbReference type="Pfam" id="PF02902">
    <property type="entry name" value="Peptidase_C48"/>
    <property type="match status" value="1"/>
</dbReference>
<dbReference type="Gene3D" id="3.30.310.130">
    <property type="entry name" value="Ubiquitin-related"/>
    <property type="match status" value="1"/>
</dbReference>
<dbReference type="GeneID" id="101491034"/>
<evidence type="ECO:0000313" key="8">
    <source>
        <dbReference type="Proteomes" id="UP000087171"/>
    </source>
</evidence>
<dbReference type="Gene3D" id="1.10.418.20">
    <property type="match status" value="1"/>
</dbReference>
<reference evidence="9 10" key="2">
    <citation type="submission" date="2025-04" db="UniProtKB">
        <authorList>
            <consortium name="RefSeq"/>
        </authorList>
    </citation>
    <scope>IDENTIFICATION</scope>
    <source>
        <tissue evidence="9 10">Etiolated seedlings</tissue>
    </source>
</reference>
<evidence type="ECO:0000313" key="9">
    <source>
        <dbReference type="RefSeq" id="XP_004497765.1"/>
    </source>
</evidence>
<proteinExistence type="inferred from homology"/>
<keyword evidence="3" id="KW-0833">Ubl conjugation pathway</keyword>
<keyword evidence="2 9" id="KW-0645">Protease</keyword>
<dbReference type="eggNOG" id="KOG0779">
    <property type="taxonomic scope" value="Eukaryota"/>
</dbReference>
<evidence type="ECO:0000256" key="6">
    <source>
        <dbReference type="ARBA" id="ARBA00057729"/>
    </source>
</evidence>
<accession>A0A1S2Z8R7</accession>
<dbReference type="PANTHER" id="PTHR47764:SF2">
    <property type="entry name" value="UBIQUITIN-LIKE PROTEASE FAMILY PROFILE DOMAIN-CONTAINING PROTEIN"/>
    <property type="match status" value="1"/>
</dbReference>
<gene>
    <name evidence="10" type="primary">LOC101491034</name>
    <name evidence="9" type="synonym">LOC101491349</name>
</gene>
<organism evidence="8 10">
    <name type="scientific">Cicer arietinum</name>
    <name type="common">Chickpea</name>
    <name type="synonym">Garbanzo</name>
    <dbReference type="NCBI Taxonomy" id="3827"/>
    <lineage>
        <taxon>Eukaryota</taxon>
        <taxon>Viridiplantae</taxon>
        <taxon>Streptophyta</taxon>
        <taxon>Embryophyta</taxon>
        <taxon>Tracheophyta</taxon>
        <taxon>Spermatophyta</taxon>
        <taxon>Magnoliopsida</taxon>
        <taxon>eudicotyledons</taxon>
        <taxon>Gunneridae</taxon>
        <taxon>Pentapetalae</taxon>
        <taxon>rosids</taxon>
        <taxon>fabids</taxon>
        <taxon>Fabales</taxon>
        <taxon>Fabaceae</taxon>
        <taxon>Papilionoideae</taxon>
        <taxon>50 kb inversion clade</taxon>
        <taxon>NPAAA clade</taxon>
        <taxon>Hologalegina</taxon>
        <taxon>IRL clade</taxon>
        <taxon>Cicereae</taxon>
        <taxon>Cicer</taxon>
    </lineage>
</organism>
<evidence type="ECO:0000256" key="1">
    <source>
        <dbReference type="ARBA" id="ARBA00005234"/>
    </source>
</evidence>
<dbReference type="OrthoDB" id="1928042at2759"/>
<comment type="function">
    <text evidence="6">Protease that catalyzes two essential functions in the SUMO pathway: processing of full-length SUMOs to their mature forms and deconjugation of SUMO from targeted proteins.</text>
</comment>
<protein>
    <submittedName>
        <fullName evidence="9 10">Probable ubiquitin-like-specific protease 2B</fullName>
    </submittedName>
</protein>
<feature type="domain" description="Ubiquitin-like protease family profile" evidence="7">
    <location>
        <begin position="121"/>
        <end position="316"/>
    </location>
</feature>
<dbReference type="InterPro" id="IPR038765">
    <property type="entry name" value="Papain-like_cys_pep_sf"/>
</dbReference>
<dbReference type="GO" id="GO:0008234">
    <property type="term" value="F:cysteine-type peptidase activity"/>
    <property type="evidence" value="ECO:0007669"/>
    <property type="project" value="UniProtKB-KW"/>
</dbReference>
<dbReference type="InterPro" id="IPR003653">
    <property type="entry name" value="Peptidase_C48_C"/>
</dbReference>
<dbReference type="RefSeq" id="XP_004497765.1">
    <property type="nucleotide sequence ID" value="XM_004497708.3"/>
</dbReference>
<reference evidence="8" key="1">
    <citation type="journal article" date="2013" name="Nat. Biotechnol.">
        <title>Draft genome sequence of chickpea (Cicer arietinum) provides a resource for trait improvement.</title>
        <authorList>
            <person name="Varshney R.K."/>
            <person name="Song C."/>
            <person name="Saxena R.K."/>
            <person name="Azam S."/>
            <person name="Yu S."/>
            <person name="Sharpe A.G."/>
            <person name="Cannon S."/>
            <person name="Baek J."/>
            <person name="Rosen B.D."/>
            <person name="Tar'an B."/>
            <person name="Millan T."/>
            <person name="Zhang X."/>
            <person name="Ramsay L.D."/>
            <person name="Iwata A."/>
            <person name="Wang Y."/>
            <person name="Nelson W."/>
            <person name="Farmer A.D."/>
            <person name="Gaur P.M."/>
            <person name="Soderlund C."/>
            <person name="Penmetsa R.V."/>
            <person name="Xu C."/>
            <person name="Bharti A.K."/>
            <person name="He W."/>
            <person name="Winter P."/>
            <person name="Zhao S."/>
            <person name="Hane J.K."/>
            <person name="Carrasquilla-Garcia N."/>
            <person name="Condie J.A."/>
            <person name="Upadhyaya H.D."/>
            <person name="Luo M.C."/>
            <person name="Thudi M."/>
            <person name="Gowda C.L."/>
            <person name="Singh N.P."/>
            <person name="Lichtenzveig J."/>
            <person name="Gali K.K."/>
            <person name="Rubio J."/>
            <person name="Nadarajan N."/>
            <person name="Dolezel J."/>
            <person name="Bansal K.C."/>
            <person name="Xu X."/>
            <person name="Edwards D."/>
            <person name="Zhang G."/>
            <person name="Kahl G."/>
            <person name="Gil J."/>
            <person name="Singh K.B."/>
            <person name="Datta S.K."/>
            <person name="Jackson S.A."/>
            <person name="Wang J."/>
            <person name="Cook D.R."/>
        </authorList>
    </citation>
    <scope>NUCLEOTIDE SEQUENCE [LARGE SCALE GENOMIC DNA]</scope>
    <source>
        <strain evidence="8">cv. CDC Frontier</strain>
    </source>
</reference>
<evidence type="ECO:0000313" key="10">
    <source>
        <dbReference type="RefSeq" id="XP_004517075.1"/>
    </source>
</evidence>
<evidence type="ECO:0000256" key="4">
    <source>
        <dbReference type="ARBA" id="ARBA00022801"/>
    </source>
</evidence>
<keyword evidence="4" id="KW-0378">Hydrolase</keyword>
<evidence type="ECO:0000259" key="7">
    <source>
        <dbReference type="PROSITE" id="PS50600"/>
    </source>
</evidence>
<dbReference type="AlphaFoldDB" id="A0A1S2Z8R7"/>
<sequence>MNSFPSRVLESLDSSKVSDNSNDQSHEFLSFVSRVDKVNKDVDGVGGNFNLDMDLSTLEKIVNENTPSSCSTEFSSTFNQGRSLVMIEGGPSHPKKIFFDKNSFKEPFKELVYPRGDPDAVTLTMRDIGLLQPATYINDTIIDFYIQYLKNKIEKKKKSRFHFFNSFFFQKLANMDKNPSNACDGKAAFLRVRKWTRKVNLFEKDYIFIPVNFNLHWSLIVICHPGEVVNIDDTKPGESHRVPCILHLDSVRGYHSGLKEIVQSYLWEEWKERKGDTCRENLLARFLNMQFLPVGVPQQENSYDCGLFLLHYLERFLAEAPVNFNPSKLTKLSNFLNLDWFIPAEASLKRTIIHKLIFELVENYGSHEDFSSDGDDTHCSKYSDKMIAGQCHAINGETSTSHSGRGIEMGISFASYMRSPSFDQLSSNQDFNGSIYETEEVRPLLEDKCGEINLMSIENLEQLPDMNGDATVNLSVDSLINFSEDWNMISAGNKNGYAHMSCQETPTLQRHQVSDAVDTDFCEEQAAKKRRLIPLDTSCCAPDKKESLEDKSRVRNWLSIEKIKQFLAVNDYPPAVNFATTTCAGKKNERRHLSTKKRRLCNTRA</sequence>
<dbReference type="SUPFAM" id="SSF54001">
    <property type="entry name" value="Cysteine proteinases"/>
    <property type="match status" value="1"/>
</dbReference>
<keyword evidence="8" id="KW-1185">Reference proteome</keyword>
<dbReference type="KEGG" id="cam:101491034"/>
<name>A0A1S2Z8R7_CICAR</name>
<dbReference type="FunFam" id="3.30.310.130:FF:000006">
    <property type="entry name" value="Probable ubiquitin-like-specific protease 2B"/>
    <property type="match status" value="1"/>
</dbReference>
<dbReference type="Proteomes" id="UP000087171">
    <property type="component" value="Chromosome Ca4"/>
</dbReference>
<dbReference type="PROSITE" id="PS50600">
    <property type="entry name" value="ULP_PROTEASE"/>
    <property type="match status" value="1"/>
</dbReference>
<keyword evidence="5" id="KW-0788">Thiol protease</keyword>
<dbReference type="GeneID" id="101491349"/>
<dbReference type="STRING" id="3827.A0A1S2Z8R7"/>
<evidence type="ECO:0000256" key="2">
    <source>
        <dbReference type="ARBA" id="ARBA00022670"/>
    </source>
</evidence>
<dbReference type="GO" id="GO:0006508">
    <property type="term" value="P:proteolysis"/>
    <property type="evidence" value="ECO:0007669"/>
    <property type="project" value="UniProtKB-KW"/>
</dbReference>